<dbReference type="Pfam" id="PF00892">
    <property type="entry name" value="EamA"/>
    <property type="match status" value="1"/>
</dbReference>
<proteinExistence type="inferred from homology"/>
<comment type="subcellular location">
    <subcellularLocation>
        <location evidence="1">Cell membrane</location>
        <topology evidence="1">Multi-pass membrane protein</topology>
    </subcellularLocation>
</comment>
<dbReference type="EMBL" id="JAGSXH010000099">
    <property type="protein sequence ID" value="MBS2965760.1"/>
    <property type="molecule type" value="Genomic_DNA"/>
</dbReference>
<evidence type="ECO:0000256" key="3">
    <source>
        <dbReference type="ARBA" id="ARBA00022475"/>
    </source>
</evidence>
<keyword evidence="6 7" id="KW-0472">Membrane</keyword>
<accession>A0A8J7WU32</accession>
<evidence type="ECO:0000313" key="10">
    <source>
        <dbReference type="Proteomes" id="UP000677913"/>
    </source>
</evidence>
<dbReference type="PANTHER" id="PTHR42920:SF14">
    <property type="entry name" value="TRANSPORTER, DRUG_METABOLITE EXPORTER FAMILY"/>
    <property type="match status" value="1"/>
</dbReference>
<keyword evidence="4 7" id="KW-0812">Transmembrane</keyword>
<feature type="transmembrane region" description="Helical" evidence="7">
    <location>
        <begin position="129"/>
        <end position="148"/>
    </location>
</feature>
<keyword evidence="5 7" id="KW-1133">Transmembrane helix</keyword>
<dbReference type="RefSeq" id="WP_211470156.1">
    <property type="nucleotide sequence ID" value="NZ_JAGSXH010000099.1"/>
</dbReference>
<feature type="transmembrane region" description="Helical" evidence="7">
    <location>
        <begin position="160"/>
        <end position="180"/>
    </location>
</feature>
<organism evidence="9 10">
    <name type="scientific">Actinocrinis puniceicyclus</name>
    <dbReference type="NCBI Taxonomy" id="977794"/>
    <lineage>
        <taxon>Bacteria</taxon>
        <taxon>Bacillati</taxon>
        <taxon>Actinomycetota</taxon>
        <taxon>Actinomycetes</taxon>
        <taxon>Catenulisporales</taxon>
        <taxon>Actinospicaceae</taxon>
        <taxon>Actinocrinis</taxon>
    </lineage>
</organism>
<evidence type="ECO:0000256" key="6">
    <source>
        <dbReference type="ARBA" id="ARBA00023136"/>
    </source>
</evidence>
<feature type="transmembrane region" description="Helical" evidence="7">
    <location>
        <begin position="37"/>
        <end position="58"/>
    </location>
</feature>
<dbReference type="AlphaFoldDB" id="A0A8J7WU32"/>
<feature type="transmembrane region" description="Helical" evidence="7">
    <location>
        <begin position="282"/>
        <end position="303"/>
    </location>
</feature>
<feature type="transmembrane region" description="Helical" evidence="7">
    <location>
        <begin position="192"/>
        <end position="212"/>
    </location>
</feature>
<evidence type="ECO:0000256" key="1">
    <source>
        <dbReference type="ARBA" id="ARBA00004651"/>
    </source>
</evidence>
<feature type="transmembrane region" description="Helical" evidence="7">
    <location>
        <begin position="102"/>
        <end position="122"/>
    </location>
</feature>
<evidence type="ECO:0000313" key="9">
    <source>
        <dbReference type="EMBL" id="MBS2965760.1"/>
    </source>
</evidence>
<dbReference type="InterPro" id="IPR000620">
    <property type="entry name" value="EamA_dom"/>
</dbReference>
<gene>
    <name evidence="9" type="ORF">KGA66_22095</name>
</gene>
<comment type="caution">
    <text evidence="9">The sequence shown here is derived from an EMBL/GenBank/DDBJ whole genome shotgun (WGS) entry which is preliminary data.</text>
</comment>
<feature type="transmembrane region" description="Helical" evidence="7">
    <location>
        <begin position="232"/>
        <end position="250"/>
    </location>
</feature>
<comment type="similarity">
    <text evidence="2">Belongs to the EamA transporter family.</text>
</comment>
<dbReference type="SUPFAM" id="SSF103481">
    <property type="entry name" value="Multidrug resistance efflux transporter EmrE"/>
    <property type="match status" value="1"/>
</dbReference>
<reference evidence="9" key="1">
    <citation type="submission" date="2021-04" db="EMBL/GenBank/DDBJ databases">
        <title>Genome based classification of Actinospica acidithermotolerans sp. nov., an actinobacterium isolated from an Indonesian hot spring.</title>
        <authorList>
            <person name="Kusuma A.B."/>
            <person name="Putra K.E."/>
            <person name="Nafisah S."/>
            <person name="Loh J."/>
            <person name="Nouioui I."/>
            <person name="Goodfellow M."/>
        </authorList>
    </citation>
    <scope>NUCLEOTIDE SEQUENCE</scope>
    <source>
        <strain evidence="9">DSM 45618</strain>
    </source>
</reference>
<protein>
    <submittedName>
        <fullName evidence="9">DMT family transporter</fullName>
    </submittedName>
</protein>
<dbReference type="InterPro" id="IPR051258">
    <property type="entry name" value="Diverse_Substrate_Transporter"/>
</dbReference>
<feature type="transmembrane region" description="Helical" evidence="7">
    <location>
        <begin position="257"/>
        <end position="276"/>
    </location>
</feature>
<feature type="domain" description="EamA" evidence="8">
    <location>
        <begin position="8"/>
        <end position="146"/>
    </location>
</feature>
<sequence length="335" mass="35290">MDNSKRSLGITLCIAATVSWGGMFPIMTHALRHIDPFTFTCMRYTIAGAMFLLLLVRLEGTAALRLAGERVWLAWAFGTAGFAGFQFLVFYGQKLIGVGGELVTSIMMATMPMLGFFVNWFLKKVAPPKWAALFILMSLTGVLLVVSKGDVFSLLHQPKIYGPAALILFAALCWVIYTAGAGFFPTWSPYRYTALTTLMGLGSAMVITLGLLVGHAVAVPTGGDVVSILPELAYMGVVAGFGGVLCWNIGNKILTPLNGVLFMDVVPITAFTITALTGAVPVAAQLVGAGLTATALLCNNIYLRHRLATPVAAPEPAAVTAAAEPASSGAPAVSR</sequence>
<dbReference type="InterPro" id="IPR037185">
    <property type="entry name" value="EmrE-like"/>
</dbReference>
<evidence type="ECO:0000259" key="8">
    <source>
        <dbReference type="Pfam" id="PF00892"/>
    </source>
</evidence>
<dbReference type="GO" id="GO:0005886">
    <property type="term" value="C:plasma membrane"/>
    <property type="evidence" value="ECO:0007669"/>
    <property type="project" value="UniProtKB-SubCell"/>
</dbReference>
<name>A0A8J7WU32_9ACTN</name>
<dbReference type="Proteomes" id="UP000677913">
    <property type="component" value="Unassembled WGS sequence"/>
</dbReference>
<keyword evidence="3" id="KW-1003">Cell membrane</keyword>
<dbReference type="PANTHER" id="PTHR42920">
    <property type="entry name" value="OS03G0707200 PROTEIN-RELATED"/>
    <property type="match status" value="1"/>
</dbReference>
<evidence type="ECO:0000256" key="7">
    <source>
        <dbReference type="SAM" id="Phobius"/>
    </source>
</evidence>
<evidence type="ECO:0000256" key="2">
    <source>
        <dbReference type="ARBA" id="ARBA00007362"/>
    </source>
</evidence>
<feature type="transmembrane region" description="Helical" evidence="7">
    <location>
        <begin position="70"/>
        <end position="90"/>
    </location>
</feature>
<evidence type="ECO:0000256" key="4">
    <source>
        <dbReference type="ARBA" id="ARBA00022692"/>
    </source>
</evidence>
<evidence type="ECO:0000256" key="5">
    <source>
        <dbReference type="ARBA" id="ARBA00022989"/>
    </source>
</evidence>
<keyword evidence="10" id="KW-1185">Reference proteome</keyword>